<evidence type="ECO:0000256" key="3">
    <source>
        <dbReference type="ARBA" id="ARBA00040298"/>
    </source>
</evidence>
<dbReference type="PANTHER" id="PTHR10668">
    <property type="entry name" value="PHYTOENE DEHYDROGENASE"/>
    <property type="match status" value="1"/>
</dbReference>
<sequence length="522" mass="56563">MSQHAVIIGGGHNGLVCAAYLAKAGVQVTILERRSIVGGAAVTEEFHPGFRNSVASYTVSLLHPKIIADLNLHQHGLKILPRRFNNYLPMPDGRSLVSHPELKDTAKDLAQFSQADAQQLAEYYRLLDEVVPVVKDIMLLTPPNLMDIGFGDLLKLFSLSRVFRQLNNRQKRFLLKLFSVSAGELLDDMFESDVIKSLLGFDAIVGHFASPYSPGSAYVLLHHVVGEVNGKSGIWGHAVGGMGAITQAMAAEALARGVTIQTDAEVSRVEVKGGRASTVHLQDGSAIKADLVIANVNPKLLFETLLDPADVSADVLSHFADYKCQSGTFRMNVALDRLPEFTARTIPGCLEAGIIMAPSLEYMDQAYTDARRHGWSAAPIVEMLIPSIIDPGLAPAGQHVASLFCQQFDPGLGANWDQHRESVADLIIDTVNAYAPGFTERVIGRQIHSPWDLEQKFGLIGGDIFHGRLSLDQLFSARPMLGMGQYKTEIDSLYLCGAGTHPGGGVSGLPGHHAAREILRQL</sequence>
<dbReference type="InterPro" id="IPR036188">
    <property type="entry name" value="FAD/NAD-bd_sf"/>
</dbReference>
<organism evidence="5 6">
    <name type="scientific">SAR86 cluster bacterium</name>
    <dbReference type="NCBI Taxonomy" id="2030880"/>
    <lineage>
        <taxon>Bacteria</taxon>
        <taxon>Pseudomonadati</taxon>
        <taxon>Pseudomonadota</taxon>
        <taxon>Gammaproteobacteria</taxon>
        <taxon>SAR86 cluster</taxon>
    </lineage>
</organism>
<proteinExistence type="predicted"/>
<evidence type="ECO:0000256" key="2">
    <source>
        <dbReference type="ARBA" id="ARBA00038825"/>
    </source>
</evidence>
<dbReference type="PANTHER" id="PTHR10668:SF103">
    <property type="entry name" value="PYRIDINE NUCLEOTIDE-DISULFIDE OXIDOREDUCTASE DOMAIN-CONTAINING PROTEIN 2"/>
    <property type="match status" value="1"/>
</dbReference>
<dbReference type="Proteomes" id="UP000754644">
    <property type="component" value="Unassembled WGS sequence"/>
</dbReference>
<dbReference type="SUPFAM" id="SSF51905">
    <property type="entry name" value="FAD/NAD(P)-binding domain"/>
    <property type="match status" value="1"/>
</dbReference>
<comment type="caution">
    <text evidence="5">The sequence shown here is derived from an EMBL/GenBank/DDBJ whole genome shotgun (WGS) entry which is preliminary data.</text>
</comment>
<evidence type="ECO:0000256" key="1">
    <source>
        <dbReference type="ARBA" id="ARBA00037217"/>
    </source>
</evidence>
<dbReference type="GO" id="GO:0016491">
    <property type="term" value="F:oxidoreductase activity"/>
    <property type="evidence" value="ECO:0007669"/>
    <property type="project" value="InterPro"/>
</dbReference>
<evidence type="ECO:0000259" key="4">
    <source>
        <dbReference type="Pfam" id="PF01593"/>
    </source>
</evidence>
<protein>
    <recommendedName>
        <fullName evidence="3">Pyridine nucleotide-disulfide oxidoreductase domain-containing protein 2</fullName>
    </recommendedName>
</protein>
<feature type="domain" description="Amine oxidase" evidence="4">
    <location>
        <begin position="14"/>
        <end position="315"/>
    </location>
</feature>
<comment type="subunit">
    <text evidence="2">Interacts with COX5B; this interaction may contribute to localize PYROXD2 to the inner face of the inner mitochondrial membrane.</text>
</comment>
<dbReference type="EMBL" id="JABMOJ010000266">
    <property type="protein sequence ID" value="NQV65122.1"/>
    <property type="molecule type" value="Genomic_DNA"/>
</dbReference>
<dbReference type="Pfam" id="PF01593">
    <property type="entry name" value="Amino_oxidase"/>
    <property type="match status" value="1"/>
</dbReference>
<name>A0A972VYT4_9GAMM</name>
<evidence type="ECO:0000313" key="5">
    <source>
        <dbReference type="EMBL" id="NQV65122.1"/>
    </source>
</evidence>
<comment type="function">
    <text evidence="1">Probable oxidoreductase that may play a role as regulator of mitochondrial function.</text>
</comment>
<accession>A0A972VYT4</accession>
<reference evidence="5" key="1">
    <citation type="submission" date="2020-05" db="EMBL/GenBank/DDBJ databases">
        <title>Sulfur intermediates as new biogeochemical hubs in an aquatic model microbial ecosystem.</title>
        <authorList>
            <person name="Vigneron A."/>
        </authorList>
    </citation>
    <scope>NUCLEOTIDE SEQUENCE</scope>
    <source>
        <strain evidence="5">Bin.250</strain>
    </source>
</reference>
<evidence type="ECO:0000313" key="6">
    <source>
        <dbReference type="Proteomes" id="UP000754644"/>
    </source>
</evidence>
<dbReference type="AlphaFoldDB" id="A0A972VYT4"/>
<dbReference type="Gene3D" id="3.50.50.60">
    <property type="entry name" value="FAD/NAD(P)-binding domain"/>
    <property type="match status" value="2"/>
</dbReference>
<gene>
    <name evidence="5" type="ORF">HQ497_07145</name>
</gene>
<dbReference type="InterPro" id="IPR002937">
    <property type="entry name" value="Amino_oxidase"/>
</dbReference>